<keyword evidence="2" id="KW-1185">Reference proteome</keyword>
<accession>A0AA40ERN1</accession>
<reference evidence="1" key="1">
    <citation type="submission" date="2023-06" db="EMBL/GenBank/DDBJ databases">
        <title>Genome-scale phylogeny and comparative genomics of the fungal order Sordariales.</title>
        <authorList>
            <consortium name="Lawrence Berkeley National Laboratory"/>
            <person name="Hensen N."/>
            <person name="Bonometti L."/>
            <person name="Westerberg I."/>
            <person name="Brannstrom I.O."/>
            <person name="Guillou S."/>
            <person name="Cros-Aarteil S."/>
            <person name="Calhoun S."/>
            <person name="Haridas S."/>
            <person name="Kuo A."/>
            <person name="Mondo S."/>
            <person name="Pangilinan J."/>
            <person name="Riley R."/>
            <person name="LaButti K."/>
            <person name="Andreopoulos B."/>
            <person name="Lipzen A."/>
            <person name="Chen C."/>
            <person name="Yanf M."/>
            <person name="Daum C."/>
            <person name="Ng V."/>
            <person name="Clum A."/>
            <person name="Steindorff A."/>
            <person name="Ohm R."/>
            <person name="Martin F."/>
            <person name="Silar P."/>
            <person name="Natvig D."/>
            <person name="Lalanne C."/>
            <person name="Gautier V."/>
            <person name="Ament-velasquez S.L."/>
            <person name="Kruys A."/>
            <person name="Hutchinson M.I."/>
            <person name="Powell A.J."/>
            <person name="Barry K."/>
            <person name="Miller A.N."/>
            <person name="Grigoriev I.V."/>
            <person name="Debuchy R."/>
            <person name="Gladieux P."/>
            <person name="Thoren M.H."/>
            <person name="Johannesson H."/>
        </authorList>
    </citation>
    <scope>NUCLEOTIDE SEQUENCE</scope>
    <source>
        <strain evidence="1">SMH3187-1</strain>
    </source>
</reference>
<dbReference type="EMBL" id="JAUKUD010000005">
    <property type="protein sequence ID" value="KAK0744249.1"/>
    <property type="molecule type" value="Genomic_DNA"/>
</dbReference>
<dbReference type="AlphaFoldDB" id="A0AA40ERN1"/>
<name>A0AA40ERN1_9PEZI</name>
<protein>
    <submittedName>
        <fullName evidence="1">Uncharacterized protein</fullName>
    </submittedName>
</protein>
<evidence type="ECO:0000313" key="1">
    <source>
        <dbReference type="EMBL" id="KAK0744249.1"/>
    </source>
</evidence>
<gene>
    <name evidence="1" type="ORF">B0T18DRAFT_431367</name>
</gene>
<proteinExistence type="predicted"/>
<comment type="caution">
    <text evidence="1">The sequence shown here is derived from an EMBL/GenBank/DDBJ whole genome shotgun (WGS) entry which is preliminary data.</text>
</comment>
<sequence>MSNPKNPQCLDHDANKLFESQLLHMQTLGKDDVQWMASAIRLLETSTSGVSVGMMQSIMEYLDNHDNNRVVNWHAFYCSLIDIAASSMPDDVLPANPLHMNWMLDQSFIVWKKLNHRNEFLWGKCKRLEEETKVLLEEIATKIGVDPRTLPRVVITHPGTNELLYRN</sequence>
<organism evidence="1 2">
    <name type="scientific">Schizothecium vesticola</name>
    <dbReference type="NCBI Taxonomy" id="314040"/>
    <lineage>
        <taxon>Eukaryota</taxon>
        <taxon>Fungi</taxon>
        <taxon>Dikarya</taxon>
        <taxon>Ascomycota</taxon>
        <taxon>Pezizomycotina</taxon>
        <taxon>Sordariomycetes</taxon>
        <taxon>Sordariomycetidae</taxon>
        <taxon>Sordariales</taxon>
        <taxon>Schizotheciaceae</taxon>
        <taxon>Schizothecium</taxon>
    </lineage>
</organism>
<dbReference type="Proteomes" id="UP001172155">
    <property type="component" value="Unassembled WGS sequence"/>
</dbReference>
<evidence type="ECO:0000313" key="2">
    <source>
        <dbReference type="Proteomes" id="UP001172155"/>
    </source>
</evidence>